<feature type="transmembrane region" description="Helical" evidence="1">
    <location>
        <begin position="36"/>
        <end position="58"/>
    </location>
</feature>
<keyword evidence="3" id="KW-1185">Reference proteome</keyword>
<reference evidence="2 3" key="1">
    <citation type="submission" date="2023-07" db="EMBL/GenBank/DDBJ databases">
        <title>Sorghum-associated microbial communities from plants grown in Nebraska, USA.</title>
        <authorList>
            <person name="Schachtman D."/>
        </authorList>
    </citation>
    <scope>NUCLEOTIDE SEQUENCE [LARGE SCALE GENOMIC DNA]</scope>
    <source>
        <strain evidence="2 3">4129</strain>
    </source>
</reference>
<proteinExistence type="predicted"/>
<dbReference type="Proteomes" id="UP001269081">
    <property type="component" value="Unassembled WGS sequence"/>
</dbReference>
<evidence type="ECO:0000256" key="1">
    <source>
        <dbReference type="SAM" id="Phobius"/>
    </source>
</evidence>
<keyword evidence="1" id="KW-0472">Membrane</keyword>
<evidence type="ECO:0000313" key="3">
    <source>
        <dbReference type="Proteomes" id="UP001269081"/>
    </source>
</evidence>
<sequence>MINIRPELKTILFFIGYFIIAYLCDKISPSGPCAPGIGAFLFLLSIPISIIYTLILFFKYYKSQNKEYLNCVYIISGLWVIFFIILNFHH</sequence>
<accession>A0ABU1Y8D9</accession>
<protein>
    <submittedName>
        <fullName evidence="2">Uncharacterized protein</fullName>
    </submittedName>
</protein>
<dbReference type="EMBL" id="JAVDWQ010000004">
    <property type="protein sequence ID" value="MDR7209746.1"/>
    <property type="molecule type" value="Genomic_DNA"/>
</dbReference>
<comment type="caution">
    <text evidence="2">The sequence shown here is derived from an EMBL/GenBank/DDBJ whole genome shotgun (WGS) entry which is preliminary data.</text>
</comment>
<keyword evidence="1" id="KW-1133">Transmembrane helix</keyword>
<evidence type="ECO:0000313" key="2">
    <source>
        <dbReference type="EMBL" id="MDR7209746.1"/>
    </source>
</evidence>
<gene>
    <name evidence="2" type="ORF">J2W48_001684</name>
</gene>
<organism evidence="2 3">
    <name type="scientific">Flavobacterium piscis</name>
    <dbReference type="NCBI Taxonomy" id="1114874"/>
    <lineage>
        <taxon>Bacteria</taxon>
        <taxon>Pseudomonadati</taxon>
        <taxon>Bacteroidota</taxon>
        <taxon>Flavobacteriia</taxon>
        <taxon>Flavobacteriales</taxon>
        <taxon>Flavobacteriaceae</taxon>
        <taxon>Flavobacterium</taxon>
    </lineage>
</organism>
<feature type="transmembrane region" description="Helical" evidence="1">
    <location>
        <begin position="70"/>
        <end position="89"/>
    </location>
</feature>
<keyword evidence="1" id="KW-0812">Transmembrane</keyword>
<name>A0ABU1Y8D9_9FLAO</name>
<feature type="transmembrane region" description="Helical" evidence="1">
    <location>
        <begin position="7"/>
        <end position="24"/>
    </location>
</feature>